<feature type="region of interest" description="Disordered" evidence="2">
    <location>
        <begin position="671"/>
        <end position="763"/>
    </location>
</feature>
<reference evidence="6 7" key="1">
    <citation type="submission" date="2015-10" db="EMBL/GenBank/DDBJ databases">
        <title>Erysipelothrix larvae sp. LV19 isolated from the larval gut of the rhinoceros beetle, Trypoxylus dichotomus.</title>
        <authorList>
            <person name="Lim S."/>
            <person name="Kim B.-C."/>
        </authorList>
    </citation>
    <scope>NUCLEOTIDE SEQUENCE [LARGE SCALE GENOMIC DNA]</scope>
    <source>
        <strain evidence="6 7">LV19</strain>
    </source>
</reference>
<dbReference type="PANTHER" id="PTHR43405:SF1">
    <property type="entry name" value="GLYCOSYL HYDROLASE DIGH"/>
    <property type="match status" value="1"/>
</dbReference>
<feature type="transmembrane region" description="Helical" evidence="3">
    <location>
        <begin position="766"/>
        <end position="784"/>
    </location>
</feature>
<dbReference type="Gene3D" id="3.20.20.80">
    <property type="entry name" value="Glycosidases"/>
    <property type="match status" value="1"/>
</dbReference>
<dbReference type="EMBL" id="CP013213">
    <property type="protein sequence ID" value="AMC93942.1"/>
    <property type="molecule type" value="Genomic_DNA"/>
</dbReference>
<evidence type="ECO:0000313" key="6">
    <source>
        <dbReference type="EMBL" id="AMC93942.1"/>
    </source>
</evidence>
<dbReference type="InterPro" id="IPR044056">
    <property type="entry name" value="InlI_Ig-like"/>
</dbReference>
<evidence type="ECO:0000256" key="1">
    <source>
        <dbReference type="ARBA" id="ARBA00022729"/>
    </source>
</evidence>
<dbReference type="KEGG" id="erl:AOC36_08065"/>
<keyword evidence="1" id="KW-0732">Signal</keyword>
<evidence type="ECO:0008006" key="8">
    <source>
        <dbReference type="Google" id="ProtNLM"/>
    </source>
</evidence>
<organism evidence="6 7">
    <name type="scientific">Erysipelothrix larvae</name>
    <dbReference type="NCBI Taxonomy" id="1514105"/>
    <lineage>
        <taxon>Bacteria</taxon>
        <taxon>Bacillati</taxon>
        <taxon>Bacillota</taxon>
        <taxon>Erysipelotrichia</taxon>
        <taxon>Erysipelotrichales</taxon>
        <taxon>Erysipelotrichaceae</taxon>
        <taxon>Erysipelothrix</taxon>
    </lineage>
</organism>
<keyword evidence="7" id="KW-1185">Reference proteome</keyword>
<evidence type="ECO:0000313" key="7">
    <source>
        <dbReference type="Proteomes" id="UP000063781"/>
    </source>
</evidence>
<gene>
    <name evidence="6" type="ORF">AOC36_08065</name>
</gene>
<evidence type="ECO:0000256" key="2">
    <source>
        <dbReference type="SAM" id="MobiDB-lite"/>
    </source>
</evidence>
<dbReference type="InterPro" id="IPR017853">
    <property type="entry name" value="GH"/>
</dbReference>
<dbReference type="Pfam" id="PF18981">
    <property type="entry name" value="InlK_D3"/>
    <property type="match status" value="1"/>
</dbReference>
<dbReference type="RefSeq" id="WP_067633194.1">
    <property type="nucleotide sequence ID" value="NZ_CP013213.1"/>
</dbReference>
<dbReference type="AlphaFoldDB" id="A0A0X8H0Q0"/>
<dbReference type="Proteomes" id="UP000063781">
    <property type="component" value="Chromosome"/>
</dbReference>
<keyword evidence="3" id="KW-0812">Transmembrane</keyword>
<dbReference type="InterPro" id="IPR013783">
    <property type="entry name" value="Ig-like_fold"/>
</dbReference>
<dbReference type="SUPFAM" id="SSF51445">
    <property type="entry name" value="(Trans)glycosidases"/>
    <property type="match status" value="1"/>
</dbReference>
<evidence type="ECO:0000256" key="3">
    <source>
        <dbReference type="SAM" id="Phobius"/>
    </source>
</evidence>
<dbReference type="InterPro" id="IPR003790">
    <property type="entry name" value="GHL10"/>
</dbReference>
<dbReference type="Pfam" id="PF02638">
    <property type="entry name" value="GHL10"/>
    <property type="match status" value="1"/>
</dbReference>
<dbReference type="InterPro" id="IPR052177">
    <property type="entry name" value="Divisome_Glycosyl_Hydrolase"/>
</dbReference>
<sequence>MKKLMALLCGLGIVLSQTGHIKAEDSTDLYRYVKYSDGTYGYDTNVPVMFYSGSNERISIPNVYTQEKEQFKSTWIATIFNLHFKPDSSDKEDIQELYKERIETAKEMNLNALIFQVRPTLDAAFYQSDINPSSEYFTGKQGVEASYDPMYWMIEETHRNGMEFHAWFNPYRVTNSDFAVVTGKNSSDYTPGEKALYLNEIGLLADDNFAVLNPEYVLEFKGKLFLNPGEPEVVQHVVDTVVEFMEKYDTDAIHFDDYFYPYRVGDDYFGKNGEDATTYDKYGEGYTDIDSWRRDNVTFLIDSVKEAIDNHNETNKTAIQFGISPFGIWEHKAIDDRGSNTPTGSSKSYSEQIYADTYQWIKDEKLDYVAPQIYWAFAAAAAPYGEIARWWDSVAEGTNVNIYVGHAAYKHTSNGGWDADWMNPEELNNQVKFNQNYKNIKGSIMYSYNDILVDENTTSPQKEANNKAIEILKSDTFKIASLTPSHQKLSHNDTKPVDSVVLEGSTLKWIDSNNTNARFYVVYAGNETGVEELVANPNNIVDRVYFEGKGDYEYTLSTQDLSKNYAVTVLDRAYVETKPVTLTEDSDFSVTFPVKEITVKYGEKLTEQQFIERLNIESNYDITVTTNFDEVVDHLVSGAYDVKVVVERNNVQNQIARLSNESYETTIKVVVENKDVETPEEPDTEKPGETDKEKPGGTDTEKPGGTDTEKPGGTDTEKPGGTDTEKPGGTDTEKPGGADTEKPGGTDTEKPGEEGSKLPETGLSSGMFLSYALISLVGLALVTYSRKFVKINK</sequence>
<keyword evidence="3" id="KW-0472">Membrane</keyword>
<dbReference type="Gene3D" id="2.60.40.10">
    <property type="entry name" value="Immunoglobulins"/>
    <property type="match status" value="1"/>
</dbReference>
<dbReference type="PANTHER" id="PTHR43405">
    <property type="entry name" value="GLYCOSYL HYDROLASE DIGH"/>
    <property type="match status" value="1"/>
</dbReference>
<feature type="domain" description="Internalin I Ig-like" evidence="5">
    <location>
        <begin position="595"/>
        <end position="649"/>
    </location>
</feature>
<protein>
    <recommendedName>
        <fullName evidence="8">Glycosyl hydrolase-like 10 domain-containing protein</fullName>
    </recommendedName>
</protein>
<evidence type="ECO:0000259" key="4">
    <source>
        <dbReference type="Pfam" id="PF02638"/>
    </source>
</evidence>
<accession>A0A0X8H0Q0</accession>
<feature type="compositionally biased region" description="Basic and acidic residues" evidence="2">
    <location>
        <begin position="684"/>
        <end position="757"/>
    </location>
</feature>
<evidence type="ECO:0000259" key="5">
    <source>
        <dbReference type="Pfam" id="PF18981"/>
    </source>
</evidence>
<name>A0A0X8H0Q0_9FIRM</name>
<proteinExistence type="predicted"/>
<keyword evidence="3" id="KW-1133">Transmembrane helix</keyword>
<feature type="domain" description="Glycosyl hydrolase-like 10" evidence="4">
    <location>
        <begin position="72"/>
        <end position="422"/>
    </location>
</feature>